<feature type="domain" description="Thioredoxin" evidence="2">
    <location>
        <begin position="501"/>
        <end position="660"/>
    </location>
</feature>
<dbReference type="OrthoDB" id="634996at2"/>
<dbReference type="Pfam" id="PF00578">
    <property type="entry name" value="AhpC-TSA"/>
    <property type="match status" value="1"/>
</dbReference>
<dbReference type="SUPFAM" id="SSF52833">
    <property type="entry name" value="Thioredoxin-like"/>
    <property type="match status" value="1"/>
</dbReference>
<dbReference type="PANTHER" id="PTHR42852">
    <property type="entry name" value="THIOL:DISULFIDE INTERCHANGE PROTEIN DSBE"/>
    <property type="match status" value="1"/>
</dbReference>
<evidence type="ECO:0000313" key="3">
    <source>
        <dbReference type="EMBL" id="SDH57798.1"/>
    </source>
</evidence>
<dbReference type="GO" id="GO:0016491">
    <property type="term" value="F:oxidoreductase activity"/>
    <property type="evidence" value="ECO:0007669"/>
    <property type="project" value="InterPro"/>
</dbReference>
<dbReference type="InterPro" id="IPR050553">
    <property type="entry name" value="Thioredoxin_ResA/DsbE_sf"/>
</dbReference>
<gene>
    <name evidence="3" type="ORF">SAMN04488121_1159</name>
</gene>
<proteinExistence type="predicted"/>
<reference evidence="3 4" key="1">
    <citation type="submission" date="2016-10" db="EMBL/GenBank/DDBJ databases">
        <authorList>
            <person name="de Groot N.N."/>
        </authorList>
    </citation>
    <scope>NUCLEOTIDE SEQUENCE [LARGE SCALE GENOMIC DNA]</scope>
    <source>
        <strain evidence="3 4">DSM 527</strain>
    </source>
</reference>
<organism evidence="3 4">
    <name type="scientific">Chitinophaga filiformis</name>
    <name type="common">Myxococcus filiformis</name>
    <name type="synonym">Flexibacter filiformis</name>
    <dbReference type="NCBI Taxonomy" id="104663"/>
    <lineage>
        <taxon>Bacteria</taxon>
        <taxon>Pseudomonadati</taxon>
        <taxon>Bacteroidota</taxon>
        <taxon>Chitinophagia</taxon>
        <taxon>Chitinophagales</taxon>
        <taxon>Chitinophagaceae</taxon>
        <taxon>Chitinophaga</taxon>
    </lineage>
</organism>
<dbReference type="RefSeq" id="WP_089838666.1">
    <property type="nucleotide sequence ID" value="NZ_FNBN01000015.1"/>
</dbReference>
<accession>A0A1G8DJE2</accession>
<feature type="signal peptide" evidence="1">
    <location>
        <begin position="1"/>
        <end position="22"/>
    </location>
</feature>
<evidence type="ECO:0000313" key="4">
    <source>
        <dbReference type="Proteomes" id="UP000199045"/>
    </source>
</evidence>
<dbReference type="STRING" id="104663.SAMN04488121_1159"/>
<dbReference type="EMBL" id="FNBN01000015">
    <property type="protein sequence ID" value="SDH57798.1"/>
    <property type="molecule type" value="Genomic_DNA"/>
</dbReference>
<feature type="chain" id="PRO_5011472376" evidence="1">
    <location>
        <begin position="23"/>
        <end position="662"/>
    </location>
</feature>
<dbReference type="InterPro" id="IPR000866">
    <property type="entry name" value="AhpC/TSA"/>
</dbReference>
<dbReference type="PROSITE" id="PS51352">
    <property type="entry name" value="THIOREDOXIN_2"/>
    <property type="match status" value="1"/>
</dbReference>
<sequence length="662" mass="75652">MRKNLMLTATMILLLLTTYVSAQKGFRVSPQFPNAGDTVTITYNPDSTILKGLAPVTGTIYLFVDFKWEADDLNMQMTDSGWAARYILPAKSSIMVCNFSAAGKTDKGGKMTYAWMMSGDEHKIVPGGFPGWAFIRARSIHNSVPDAVDSIALIDDELALQWMIWETRDHHESARRIFYNACTFMKNQYGRRADSTIREQIKYITGLPDVTEEELISVSRAYIDLLHSKASADSMDNIILQKFPTGITARDKWIYRMFRESDKRDSLWEHFVQIFPLKKFSNVNTEIDQMYYQKVYRAVTYTPIIKQNKYDILYKMIPDAPLISLTEFHRQVVMNPFEHNTIKADFILPYSQAIVDQLEKLSGEKRGAESQFLSPSAWKLYVLKYSSPAFFGHASLLHTTGDDKRALVYMEKARAHHAPERVGAEFNGLYTTLLEKNGKHAEAMQVVENSVRENKVTPEMIAMLKKEYVVKHKSDAGFDAYFNNMKNPEQLKEQQEHLKSALIRQAIPSFKLEQMKGGYAELAKQKGKIVVLDFWATWCGPCKAALPGMQMAVDKYKNDDKVAFYFIATQETKPNYREELKAYVKEKNYNINVLYDAPNKKSGHLDDTYSKYAALMHFSGIPQKMIIDGNGMVRWISTGYMGSPSALADEISYVIELLKKEN</sequence>
<dbReference type="Gene3D" id="3.40.30.10">
    <property type="entry name" value="Glutaredoxin"/>
    <property type="match status" value="1"/>
</dbReference>
<dbReference type="PANTHER" id="PTHR42852:SF17">
    <property type="entry name" value="THIOREDOXIN-LIKE PROTEIN HI_1115"/>
    <property type="match status" value="1"/>
</dbReference>
<dbReference type="AlphaFoldDB" id="A0A1G8DJE2"/>
<name>A0A1G8DJE2_CHIFI</name>
<dbReference type="InterPro" id="IPR013766">
    <property type="entry name" value="Thioredoxin_domain"/>
</dbReference>
<dbReference type="GO" id="GO:0016209">
    <property type="term" value="F:antioxidant activity"/>
    <property type="evidence" value="ECO:0007669"/>
    <property type="project" value="InterPro"/>
</dbReference>
<evidence type="ECO:0000256" key="1">
    <source>
        <dbReference type="SAM" id="SignalP"/>
    </source>
</evidence>
<dbReference type="InterPro" id="IPR036249">
    <property type="entry name" value="Thioredoxin-like_sf"/>
</dbReference>
<dbReference type="CDD" id="cd02966">
    <property type="entry name" value="TlpA_like_family"/>
    <property type="match status" value="1"/>
</dbReference>
<protein>
    <submittedName>
        <fullName evidence="3">AhpC/TSA family protein</fullName>
    </submittedName>
</protein>
<dbReference type="Proteomes" id="UP000199045">
    <property type="component" value="Unassembled WGS sequence"/>
</dbReference>
<evidence type="ECO:0000259" key="2">
    <source>
        <dbReference type="PROSITE" id="PS51352"/>
    </source>
</evidence>
<keyword evidence="1" id="KW-0732">Signal</keyword>